<dbReference type="EC" id="3.1.21.7" evidence="7"/>
<dbReference type="Proteomes" id="UP001068021">
    <property type="component" value="Unassembled WGS sequence"/>
</dbReference>
<evidence type="ECO:0000256" key="1">
    <source>
        <dbReference type="ARBA" id="ARBA00001835"/>
    </source>
</evidence>
<comment type="similarity">
    <text evidence="7">Belongs to the endonuclease V family.</text>
</comment>
<dbReference type="Proteomes" id="UP001074446">
    <property type="component" value="Unassembled WGS sequence"/>
</dbReference>
<comment type="function">
    <text evidence="7">DNA repair enzyme involved in the repair of deaminated bases. Selectively cleaves double-stranded DNA at the second phosphodiester bond 3' to a deoxyinosine leaving behind the intact lesion on the nicked DNA.</text>
</comment>
<keyword evidence="6 7" id="KW-0378">Hydrolase</keyword>
<dbReference type="GO" id="GO:0000287">
    <property type="term" value="F:magnesium ion binding"/>
    <property type="evidence" value="ECO:0007669"/>
    <property type="project" value="UniProtKB-UniRule"/>
</dbReference>
<gene>
    <name evidence="7" type="primary">nfi</name>
    <name evidence="9" type="ORF">O3H35_01250</name>
    <name evidence="8" type="ORF">O3H54_07835</name>
</gene>
<comment type="subcellular location">
    <subcellularLocation>
        <location evidence="2 7">Cytoplasm</location>
    </subcellularLocation>
</comment>
<dbReference type="GO" id="GO:0016891">
    <property type="term" value="F:RNA endonuclease activity producing 5'-phosphomonoesters, hydrolytic mechanism"/>
    <property type="evidence" value="ECO:0007669"/>
    <property type="project" value="TreeGrafter"/>
</dbReference>
<keyword evidence="7" id="KW-0234">DNA repair</keyword>
<evidence type="ECO:0000256" key="5">
    <source>
        <dbReference type="ARBA" id="ARBA00022759"/>
    </source>
</evidence>
<keyword evidence="4 7" id="KW-0540">Nuclease</keyword>
<dbReference type="InterPro" id="IPR007581">
    <property type="entry name" value="Endonuclease-V"/>
</dbReference>
<keyword evidence="10" id="KW-1185">Reference proteome</keyword>
<dbReference type="HAMAP" id="MF_00801">
    <property type="entry name" value="Endonuclease_5"/>
    <property type="match status" value="1"/>
</dbReference>
<accession>A0A9E4ZYH5</accession>
<keyword evidence="7" id="KW-0460">Magnesium</keyword>
<keyword evidence="7" id="KW-0227">DNA damage</keyword>
<dbReference type="AlphaFoldDB" id="A0A9E4ZYH5"/>
<dbReference type="EMBL" id="JAPVER010000020">
    <property type="protein sequence ID" value="MCZ3365793.1"/>
    <property type="molecule type" value="Genomic_DNA"/>
</dbReference>
<keyword evidence="7" id="KW-0479">Metal-binding</keyword>
<reference evidence="9" key="1">
    <citation type="submission" date="2022-12" db="EMBL/GenBank/DDBJ databases">
        <title>Reclassification of two methanogenic archaea species isolated from the Kolyma lowland permafrost.</title>
        <authorList>
            <person name="Trubitsyn V.E."/>
            <person name="Rivkina E.M."/>
            <person name="Shcherbakova V.A."/>
        </authorList>
    </citation>
    <scope>NUCLEOTIDE SEQUENCE</scope>
    <source>
        <strain evidence="8">M2</strain>
        <strain evidence="9">MK4</strain>
    </source>
</reference>
<dbReference type="Pfam" id="PF04493">
    <property type="entry name" value="Endonuclease_5"/>
    <property type="match status" value="1"/>
</dbReference>
<evidence type="ECO:0000313" key="9">
    <source>
        <dbReference type="EMBL" id="MCZ3371257.1"/>
    </source>
</evidence>
<dbReference type="PANTHER" id="PTHR28511">
    <property type="entry name" value="ENDONUCLEASE V"/>
    <property type="match status" value="1"/>
</dbReference>
<comment type="caution">
    <text evidence="9">The sequence shown here is derived from an EMBL/GenBank/DDBJ whole genome shotgun (WGS) entry which is preliminary data.</text>
</comment>
<evidence type="ECO:0000313" key="10">
    <source>
        <dbReference type="Proteomes" id="UP001068021"/>
    </source>
</evidence>
<keyword evidence="5 7" id="KW-0255">Endonuclease</keyword>
<evidence type="ECO:0000313" key="8">
    <source>
        <dbReference type="EMBL" id="MCZ3365793.1"/>
    </source>
</evidence>
<feature type="site" description="Interaction with target DNA" evidence="7">
    <location>
        <position position="74"/>
    </location>
</feature>
<dbReference type="Gene3D" id="3.30.2170.10">
    <property type="entry name" value="archaeoglobus fulgidus dsm 4304 superfamily"/>
    <property type="match status" value="1"/>
</dbReference>
<feature type="binding site" evidence="7">
    <location>
        <position position="104"/>
    </location>
    <ligand>
        <name>Mg(2+)</name>
        <dbReference type="ChEBI" id="CHEBI:18420"/>
    </ligand>
</feature>
<feature type="binding site" evidence="7">
    <location>
        <position position="37"/>
    </location>
    <ligand>
        <name>Mg(2+)</name>
        <dbReference type="ChEBI" id="CHEBI:18420"/>
    </ligand>
</feature>
<comment type="cofactor">
    <cofactor evidence="7">
        <name>Mg(2+)</name>
        <dbReference type="ChEBI" id="CHEBI:18420"/>
    </cofactor>
</comment>
<evidence type="ECO:0000256" key="7">
    <source>
        <dbReference type="HAMAP-Rule" id="MF_00801"/>
    </source>
</evidence>
<dbReference type="GO" id="GO:0005737">
    <property type="term" value="C:cytoplasm"/>
    <property type="evidence" value="ECO:0007669"/>
    <property type="project" value="UniProtKB-SubCell"/>
</dbReference>
<evidence type="ECO:0000256" key="2">
    <source>
        <dbReference type="ARBA" id="ARBA00004496"/>
    </source>
</evidence>
<dbReference type="CDD" id="cd06559">
    <property type="entry name" value="Endonuclease_V"/>
    <property type="match status" value="1"/>
</dbReference>
<protein>
    <recommendedName>
        <fullName evidence="7">Endonuclease V</fullName>
        <ecNumber evidence="7">3.1.21.7</ecNumber>
    </recommendedName>
    <alternativeName>
        <fullName evidence="7">Deoxyinosine 3'endonuclease</fullName>
    </alternativeName>
    <alternativeName>
        <fullName evidence="7">Deoxyribonuclease V</fullName>
        <shortName evidence="7">DNase V</shortName>
    </alternativeName>
</protein>
<organism evidence="9">
    <name type="scientific">Methanobacterium veterum</name>
    <dbReference type="NCBI Taxonomy" id="408577"/>
    <lineage>
        <taxon>Archaea</taxon>
        <taxon>Methanobacteriati</taxon>
        <taxon>Methanobacteriota</taxon>
        <taxon>Methanomada group</taxon>
        <taxon>Methanobacteria</taxon>
        <taxon>Methanobacteriales</taxon>
        <taxon>Methanobacteriaceae</taxon>
        <taxon>Methanobacterium</taxon>
    </lineage>
</organism>
<name>A0A9E4ZYH5_9EURY</name>
<dbReference type="GO" id="GO:0043737">
    <property type="term" value="F:deoxyribonuclease V activity"/>
    <property type="evidence" value="ECO:0007669"/>
    <property type="project" value="UniProtKB-UniRule"/>
</dbReference>
<sequence>MCSYNFPQKLADIQYSLSKNIIEQDSFKNVHTVAGADISFEKDDCAVAAAVVVDLDDLTVIDSKAIEVKLLFPYISGFLGFREANAVISVLRKLNNEFDVLMVNGHGIMHPRGFGLASHVGLLMDMPTIGVAKRLIKGNYKYKSDNSLKTVEFMNKSVGACNRQKCISVGHKISLKTAVDIVRETSIFKMPEPLRQAHILATNTMKDKIK</sequence>
<evidence type="ECO:0000256" key="3">
    <source>
        <dbReference type="ARBA" id="ARBA00022490"/>
    </source>
</evidence>
<dbReference type="EMBL" id="JAPVES010000024">
    <property type="protein sequence ID" value="MCZ3371257.1"/>
    <property type="molecule type" value="Genomic_DNA"/>
</dbReference>
<comment type="catalytic activity">
    <reaction evidence="1 7">
        <text>Endonucleolytic cleavage at apurinic or apyrimidinic sites to products with a 5'-phosphate.</text>
        <dbReference type="EC" id="3.1.21.7"/>
    </reaction>
</comment>
<evidence type="ECO:0000256" key="6">
    <source>
        <dbReference type="ARBA" id="ARBA00022801"/>
    </source>
</evidence>
<evidence type="ECO:0000256" key="4">
    <source>
        <dbReference type="ARBA" id="ARBA00022722"/>
    </source>
</evidence>
<dbReference type="GO" id="GO:0006281">
    <property type="term" value="P:DNA repair"/>
    <property type="evidence" value="ECO:0007669"/>
    <property type="project" value="UniProtKB-UniRule"/>
</dbReference>
<dbReference type="GO" id="GO:0003727">
    <property type="term" value="F:single-stranded RNA binding"/>
    <property type="evidence" value="ECO:0007669"/>
    <property type="project" value="TreeGrafter"/>
</dbReference>
<keyword evidence="3 7" id="KW-0963">Cytoplasm</keyword>
<proteinExistence type="inferred from homology"/>
<dbReference type="PANTHER" id="PTHR28511:SF1">
    <property type="entry name" value="ENDONUCLEASE V"/>
    <property type="match status" value="1"/>
</dbReference>
<dbReference type="RefSeq" id="WP_048081951.1">
    <property type="nucleotide sequence ID" value="NZ_JAPVER010000020.1"/>
</dbReference>